<dbReference type="Gene3D" id="2.60.34.20">
    <property type="match status" value="1"/>
</dbReference>
<comment type="caution">
    <text evidence="6">The sequence shown here is derived from an EMBL/GenBank/DDBJ whole genome shotgun (WGS) entry which is preliminary data.</text>
</comment>
<dbReference type="InterPro" id="IPR007946">
    <property type="entry name" value="AAR2"/>
</dbReference>
<sequence>MDQNIAQALFHEGATCFFLGFPVGSEFGMDIKSFTTAEKFRGMKMIPPGLHYVYYSTVNSYGQSPRIGFFHHFKPREVVVKKWDSKEELFIDEEDPVKIEVLKDNLKEMDKFLGPYSYEVWERWKHLTNHISHEVINKMTPICGRIHSALELKASNKETNENATPQTSKRLKTKLFLCDEKTDDFLVKLEPAEGTEIRFSKLPDKSYPENSTPGEITKHSLDSSYIFKQILQQHANFNDILGEVQLAFICFLIGHSFEAFEHWKKLIGILCSCDEAISEYVDIFSSFITVLTHQLQEVQEDFLVDIVEGNNFVYRNLRIFFRNLQSGNTNGRLKTKGDRFQEFLTQKLLWDFSDVLQEDEEDLPVVVNL</sequence>
<evidence type="ECO:0000259" key="4">
    <source>
        <dbReference type="Pfam" id="PF05282"/>
    </source>
</evidence>
<evidence type="ECO:0000259" key="5">
    <source>
        <dbReference type="Pfam" id="PF20981"/>
    </source>
</evidence>
<dbReference type="InterPro" id="IPR033648">
    <property type="entry name" value="AAR2_C"/>
</dbReference>
<dbReference type="CDD" id="cd13778">
    <property type="entry name" value="Aar2_C"/>
    <property type="match status" value="1"/>
</dbReference>
<dbReference type="InterPro" id="IPR038514">
    <property type="entry name" value="AAR2_C_sf"/>
</dbReference>
<reference evidence="6 7" key="1">
    <citation type="submission" date="2023-09" db="EMBL/GenBank/DDBJ databases">
        <title>Genomes of two closely related lineages of the louse Polyplax serrata with different host specificities.</title>
        <authorList>
            <person name="Martinu J."/>
            <person name="Tarabai H."/>
            <person name="Stefka J."/>
            <person name="Hypsa V."/>
        </authorList>
    </citation>
    <scope>NUCLEOTIDE SEQUENCE [LARGE SCALE GENOMIC DNA]</scope>
    <source>
        <strain evidence="6">98ZLc_SE</strain>
    </source>
</reference>
<dbReference type="Gene3D" id="1.25.40.550">
    <property type="entry name" value="Aar2, C-terminal domain-like"/>
    <property type="match status" value="1"/>
</dbReference>
<evidence type="ECO:0000256" key="1">
    <source>
        <dbReference type="ARBA" id="ARBA00006281"/>
    </source>
</evidence>
<accession>A0ABR1AE87</accession>
<feature type="domain" description="AAR2 C-terminal" evidence="4">
    <location>
        <begin position="199"/>
        <end position="353"/>
    </location>
</feature>
<evidence type="ECO:0000313" key="6">
    <source>
        <dbReference type="EMBL" id="KAK6617565.1"/>
    </source>
</evidence>
<feature type="domain" description="AAR2 N-terminal" evidence="5">
    <location>
        <begin position="12"/>
        <end position="141"/>
    </location>
</feature>
<dbReference type="InterPro" id="IPR033647">
    <property type="entry name" value="Aar2_N"/>
</dbReference>
<dbReference type="EMBL" id="JAWJWF010000051">
    <property type="protein sequence ID" value="KAK6617565.1"/>
    <property type="molecule type" value="Genomic_DNA"/>
</dbReference>
<comment type="similarity">
    <text evidence="1">Belongs to the AAR2 family.</text>
</comment>
<dbReference type="PANTHER" id="PTHR12689">
    <property type="entry name" value="A1 CISTRON SPLICING FACTOR AAR2-RELATED"/>
    <property type="match status" value="1"/>
</dbReference>
<evidence type="ECO:0000256" key="2">
    <source>
        <dbReference type="ARBA" id="ARBA00016372"/>
    </source>
</evidence>
<dbReference type="PANTHER" id="PTHR12689:SF4">
    <property type="entry name" value="PROTEIN AAR2 HOMOLOG"/>
    <property type="match status" value="1"/>
</dbReference>
<organism evidence="6 7">
    <name type="scientific">Polyplax serrata</name>
    <name type="common">Common mouse louse</name>
    <dbReference type="NCBI Taxonomy" id="468196"/>
    <lineage>
        <taxon>Eukaryota</taxon>
        <taxon>Metazoa</taxon>
        <taxon>Ecdysozoa</taxon>
        <taxon>Arthropoda</taxon>
        <taxon>Hexapoda</taxon>
        <taxon>Insecta</taxon>
        <taxon>Pterygota</taxon>
        <taxon>Neoptera</taxon>
        <taxon>Paraneoptera</taxon>
        <taxon>Psocodea</taxon>
        <taxon>Troctomorpha</taxon>
        <taxon>Phthiraptera</taxon>
        <taxon>Anoplura</taxon>
        <taxon>Polyplacidae</taxon>
        <taxon>Polyplax</taxon>
    </lineage>
</organism>
<protein>
    <recommendedName>
        <fullName evidence="2">Protein AAR2 homolog</fullName>
    </recommendedName>
    <alternativeName>
        <fullName evidence="3">AAR2 splicing factor homolog</fullName>
    </alternativeName>
</protein>
<dbReference type="Proteomes" id="UP001359485">
    <property type="component" value="Unassembled WGS sequence"/>
</dbReference>
<dbReference type="InterPro" id="IPR038516">
    <property type="entry name" value="AAR2_N_sf"/>
</dbReference>
<name>A0ABR1AE87_POLSC</name>
<evidence type="ECO:0000313" key="7">
    <source>
        <dbReference type="Proteomes" id="UP001359485"/>
    </source>
</evidence>
<gene>
    <name evidence="6" type="ORF">RUM44_005153</name>
</gene>
<dbReference type="CDD" id="cd13777">
    <property type="entry name" value="Aar2_N"/>
    <property type="match status" value="1"/>
</dbReference>
<evidence type="ECO:0000256" key="3">
    <source>
        <dbReference type="ARBA" id="ARBA00030625"/>
    </source>
</evidence>
<proteinExistence type="inferred from homology"/>
<keyword evidence="7" id="KW-1185">Reference proteome</keyword>
<dbReference type="Pfam" id="PF20981">
    <property type="entry name" value="AAR2_1st"/>
    <property type="match status" value="1"/>
</dbReference>
<dbReference type="Pfam" id="PF05282">
    <property type="entry name" value="AAR2"/>
    <property type="match status" value="1"/>
</dbReference>